<reference evidence="1" key="1">
    <citation type="journal article" date="2021" name="New Phytol.">
        <title>Evolutionary innovations through gain and loss of genes in the ectomycorrhizal Boletales.</title>
        <authorList>
            <person name="Wu G."/>
            <person name="Miyauchi S."/>
            <person name="Morin E."/>
            <person name="Kuo A."/>
            <person name="Drula E."/>
            <person name="Varga T."/>
            <person name="Kohler A."/>
            <person name="Feng B."/>
            <person name="Cao Y."/>
            <person name="Lipzen A."/>
            <person name="Daum C."/>
            <person name="Hundley H."/>
            <person name="Pangilinan J."/>
            <person name="Johnson J."/>
            <person name="Barry K."/>
            <person name="LaButti K."/>
            <person name="Ng V."/>
            <person name="Ahrendt S."/>
            <person name="Min B."/>
            <person name="Choi I.G."/>
            <person name="Park H."/>
            <person name="Plett J.M."/>
            <person name="Magnuson J."/>
            <person name="Spatafora J.W."/>
            <person name="Nagy L.G."/>
            <person name="Henrissat B."/>
            <person name="Grigoriev I.V."/>
            <person name="Yang Z.L."/>
            <person name="Xu J."/>
            <person name="Martin F.M."/>
        </authorList>
    </citation>
    <scope>NUCLEOTIDE SEQUENCE</scope>
    <source>
        <strain evidence="1">ATCC 28755</strain>
    </source>
</reference>
<dbReference type="EMBL" id="MU267606">
    <property type="protein sequence ID" value="KAH7914981.1"/>
    <property type="molecule type" value="Genomic_DNA"/>
</dbReference>
<comment type="caution">
    <text evidence="1">The sequence shown here is derived from an EMBL/GenBank/DDBJ whole genome shotgun (WGS) entry which is preliminary data.</text>
</comment>
<gene>
    <name evidence="1" type="ORF">BJ138DRAFT_1170229</name>
</gene>
<proteinExistence type="predicted"/>
<name>A0ACB8ANS3_9AGAM</name>
<keyword evidence="2" id="KW-1185">Reference proteome</keyword>
<dbReference type="Proteomes" id="UP000790377">
    <property type="component" value="Unassembled WGS sequence"/>
</dbReference>
<organism evidence="1 2">
    <name type="scientific">Hygrophoropsis aurantiaca</name>
    <dbReference type="NCBI Taxonomy" id="72124"/>
    <lineage>
        <taxon>Eukaryota</taxon>
        <taxon>Fungi</taxon>
        <taxon>Dikarya</taxon>
        <taxon>Basidiomycota</taxon>
        <taxon>Agaricomycotina</taxon>
        <taxon>Agaricomycetes</taxon>
        <taxon>Agaricomycetidae</taxon>
        <taxon>Boletales</taxon>
        <taxon>Coniophorineae</taxon>
        <taxon>Hygrophoropsidaceae</taxon>
        <taxon>Hygrophoropsis</taxon>
    </lineage>
</organism>
<sequence length="410" mass="45523">MSAETWEDVPLAPPDSIFKLTAAYKADTFPQKINLGVGAYRDDDNKPWVLPVIKKATQILLNDPDLDHEYLPITGLPEFTAAAGKLILGSDSPAIAEERAVSVQTISGTGANHLGALFLSKFYHWDGPKQIYLSDPTWANHHAIFKNVGIEPLNYPYYDPKTIALDYDHFIGTLQSAAPRSVFLFHACAHNPTGVDPTPDQWKAIADVVIEKNHYVFFDCAYQGFASGDLNKDAWAVRYFVQKNIPLLVCQSFAKNAGLYGERVGALHVVPPNKDAAARVKSQLSVLQRSEISNPPSHGARLVSLILTGTDLFEEWNRDIKTMSGRIISMRTELYRILTEELHTPGTWDHIINQIGMFSYTGINPDQAKALIDKAHVYLLSSGRISMAGLNSKNIRYFAENLDKAVRGEL</sequence>
<evidence type="ECO:0000313" key="1">
    <source>
        <dbReference type="EMBL" id="KAH7914981.1"/>
    </source>
</evidence>
<accession>A0ACB8ANS3</accession>
<protein>
    <submittedName>
        <fullName evidence="1">Pyridoxal phosphate-dependent transferase</fullName>
    </submittedName>
</protein>
<keyword evidence="1" id="KW-0808">Transferase</keyword>
<evidence type="ECO:0000313" key="2">
    <source>
        <dbReference type="Proteomes" id="UP000790377"/>
    </source>
</evidence>